<feature type="transmembrane region" description="Helical" evidence="1">
    <location>
        <begin position="45"/>
        <end position="64"/>
    </location>
</feature>
<feature type="transmembrane region" description="Helical" evidence="1">
    <location>
        <begin position="154"/>
        <end position="177"/>
    </location>
</feature>
<proteinExistence type="predicted"/>
<dbReference type="Proteomes" id="UP000589896">
    <property type="component" value="Unassembled WGS sequence"/>
</dbReference>
<evidence type="ECO:0000313" key="2">
    <source>
        <dbReference type="EMBL" id="NYZ62955.1"/>
    </source>
</evidence>
<protein>
    <submittedName>
        <fullName evidence="2">Uncharacterized protein</fullName>
    </submittedName>
</protein>
<evidence type="ECO:0000256" key="1">
    <source>
        <dbReference type="SAM" id="Phobius"/>
    </source>
</evidence>
<gene>
    <name evidence="2" type="ORF">H0E82_09295</name>
</gene>
<sequence length="260" mass="28942">MIIATQALDMEIQAQALSFTALEARLRDMPGGPASILKTPSWIRWLNVAGTVAVGVGLLPFLLVQFLTPQMWMVHMAQVGVGSAWLLYGPGMARGVYVMALEFWRWRVKLVEQSDHDLAQFQALRAWLLTFPLEALEEHRNFARRAHGRLGSKLVLLTGGIERVGILPVLVAGFFLLREVDGLGIESLANVPLWQAVLAPFLVITWFICVMAMRRRLAHELYDWVLTDALEHGAKAPASTRVAECCECRVIKSSDPTSEP</sequence>
<organism evidence="2 3">
    <name type="scientific">Luteimonas deserti</name>
    <dbReference type="NCBI Taxonomy" id="2752306"/>
    <lineage>
        <taxon>Bacteria</taxon>
        <taxon>Pseudomonadati</taxon>
        <taxon>Pseudomonadota</taxon>
        <taxon>Gammaproteobacteria</taxon>
        <taxon>Lysobacterales</taxon>
        <taxon>Lysobacteraceae</taxon>
        <taxon>Luteimonas</taxon>
    </lineage>
</organism>
<name>A0A7Z0QSG9_9GAMM</name>
<keyword evidence="1" id="KW-0472">Membrane</keyword>
<evidence type="ECO:0000313" key="3">
    <source>
        <dbReference type="Proteomes" id="UP000589896"/>
    </source>
</evidence>
<dbReference type="RefSeq" id="WP_180545167.1">
    <property type="nucleotide sequence ID" value="NZ_JACCJZ010000016.1"/>
</dbReference>
<comment type="caution">
    <text evidence="2">The sequence shown here is derived from an EMBL/GenBank/DDBJ whole genome shotgun (WGS) entry which is preliminary data.</text>
</comment>
<reference evidence="2 3" key="1">
    <citation type="submission" date="2020-07" db="EMBL/GenBank/DDBJ databases">
        <title>isolation of Luteimonas sp. SJ-16.</title>
        <authorList>
            <person name="Huang X.-X."/>
            <person name="Xu L."/>
            <person name="Sun J.-Q."/>
        </authorList>
    </citation>
    <scope>NUCLEOTIDE SEQUENCE [LARGE SCALE GENOMIC DNA]</scope>
    <source>
        <strain evidence="2 3">SJ-16</strain>
    </source>
</reference>
<dbReference type="EMBL" id="JACCJZ010000016">
    <property type="protein sequence ID" value="NYZ62955.1"/>
    <property type="molecule type" value="Genomic_DNA"/>
</dbReference>
<keyword evidence="3" id="KW-1185">Reference proteome</keyword>
<feature type="transmembrane region" description="Helical" evidence="1">
    <location>
        <begin position="193"/>
        <end position="213"/>
    </location>
</feature>
<keyword evidence="1" id="KW-0812">Transmembrane</keyword>
<feature type="transmembrane region" description="Helical" evidence="1">
    <location>
        <begin position="84"/>
        <end position="104"/>
    </location>
</feature>
<keyword evidence="1" id="KW-1133">Transmembrane helix</keyword>
<accession>A0A7Z0QSG9</accession>
<dbReference type="AlphaFoldDB" id="A0A7Z0QSG9"/>